<evidence type="ECO:0000313" key="2">
    <source>
        <dbReference type="Proteomes" id="UP000029340"/>
    </source>
</evidence>
<dbReference type="KEGG" id="vg:23679808"/>
<name>A0A088FU57_9CAUD</name>
<dbReference type="GeneID" id="23679808"/>
<accession>A0A088FU57</accession>
<proteinExistence type="predicted"/>
<dbReference type="Proteomes" id="UP000029340">
    <property type="component" value="Segment"/>
</dbReference>
<evidence type="ECO:0000313" key="1">
    <source>
        <dbReference type="EMBL" id="AIM50169.1"/>
    </source>
</evidence>
<organism evidence="1 2">
    <name type="scientific">Mycobacterium phage BuzzLyseyear</name>
    <dbReference type="NCBI Taxonomy" id="1536598"/>
    <lineage>
        <taxon>Viruses</taxon>
        <taxon>Duplodnaviria</taxon>
        <taxon>Heunggongvirae</taxon>
        <taxon>Uroviricota</taxon>
        <taxon>Caudoviricetes</taxon>
        <taxon>Gracegardnervirinae</taxon>
        <taxon>Cheoctovirus</taxon>
        <taxon>Cheoctovirus buzzlyseyear</taxon>
    </lineage>
</organism>
<dbReference type="EMBL" id="KM347889">
    <property type="protein sequence ID" value="AIM50169.1"/>
    <property type="molecule type" value="Genomic_DNA"/>
</dbReference>
<reference evidence="1 2" key="1">
    <citation type="submission" date="2014-08" db="EMBL/GenBank/DDBJ databases">
        <authorList>
            <person name="Brown E."/>
            <person name="Busser K."/>
            <person name="Coggins G."/>
            <person name="Colvin K."/>
            <person name="DeRiso A."/>
            <person name="Evans J."/>
            <person name="Filut J."/>
            <person name="Hong D."/>
            <person name="Keeton A."/>
            <person name="Lombard A."/>
            <person name="Martinez K."/>
            <person name="Neilson N."/>
            <person name="Schroeder A."/>
            <person name="Schulte T."/>
            <person name="Waidelich A."/>
            <person name="Welfley H."/>
            <person name="Breitenberger C.A."/>
            <person name="Daniels C.J."/>
            <person name="Ball S.L."/>
            <person name="Serrano M.G."/>
            <person name="Buck G."/>
            <person name="Lee V."/>
            <person name="Wang Y."/>
            <person name="Carvalho R."/>
            <person name="Voegtly L."/>
            <person name="Shi R."/>
            <person name="Duckworth R."/>
            <person name="Johnson A."/>
            <person name="Loviza R."/>
            <person name="Walstead R."/>
            <person name="Shah Z."/>
            <person name="Kiflezghi M."/>
            <person name="Wade K."/>
            <person name="Anders K.R."/>
            <person name="Braun M.A."/>
            <person name="Delesalle V.A."/>
            <person name="Hughes L.E."/>
            <person name="Ware V.C."/>
            <person name="Bradley K.W."/>
            <person name="Barker L.P."/>
            <person name="Asai D.J."/>
            <person name="Bowman C.A."/>
            <person name="Russell D.A."/>
            <person name="Pope W.H."/>
            <person name="Jacobs-Sera D."/>
            <person name="Hendrix R.W."/>
            <person name="Hatfull G.F."/>
        </authorList>
    </citation>
    <scope>NUCLEOTIDE SEQUENCE [LARGE SCALE GENOMIC DNA]</scope>
</reference>
<dbReference type="OrthoDB" id="24119at10239"/>
<keyword evidence="2" id="KW-1185">Reference proteome</keyword>
<gene>
    <name evidence="1" type="ORF">PBI_BUZZLYSEYEAR_47</name>
</gene>
<dbReference type="RefSeq" id="YP_009125040.1">
    <property type="nucleotide sequence ID" value="NC_026593.1"/>
</dbReference>
<protein>
    <submittedName>
        <fullName evidence="1">Uncharacterized protein</fullName>
    </submittedName>
</protein>
<sequence>MILGMTGTRNPITSQQRDWLRAVLENCGQLHHGACVNADEEAHDIAVGFDTTIVVHPPSDQRLMMPAWKWFQRGGIHVMSPKPFLVRNRHIVADTERLIAIPDGPERETGGTWYTVRHALKSGKGVTICYPDGRVEDRLPDLVK</sequence>
<dbReference type="Gene3D" id="3.40.50.450">
    <property type="match status" value="1"/>
</dbReference>